<dbReference type="NCBIfam" id="TIGR03914">
    <property type="entry name" value="UDG_fam_dom"/>
    <property type="match status" value="1"/>
</dbReference>
<gene>
    <name evidence="11" type="ORF">J1792_00995</name>
</gene>
<evidence type="ECO:0000313" key="12">
    <source>
        <dbReference type="Proteomes" id="UP000664781"/>
    </source>
</evidence>
<sequence length="235" mass="24250">MGDSVRGGARGTDSAYDASPFVPSGAGLDALRKAAADCKGCPLFREATQTVFGAGEPSARVVLVGEQPGDQEDRRGRPFVGPAGGVLMRALDESGIDPADAYITNAVKHFKFEQAVRGKRRIHKAPGLREIGACRPWLAAELRLLDPEVVVALGATAGKSLMGSSFRVSHERGVALPLPSLNGGGDEDGEGNGGGGGLLVATIHPSAVLRSDAAAREEAYAGLVSDLRVAARLLD</sequence>
<evidence type="ECO:0000256" key="1">
    <source>
        <dbReference type="ARBA" id="ARBA00006521"/>
    </source>
</evidence>
<dbReference type="PANTHER" id="PTHR33693">
    <property type="entry name" value="TYPE-5 URACIL-DNA GLYCOSYLASE"/>
    <property type="match status" value="1"/>
</dbReference>
<dbReference type="PANTHER" id="PTHR33693:SF9">
    <property type="entry name" value="TYPE-4 URACIL-DNA GLYCOSYLASE"/>
    <property type="match status" value="1"/>
</dbReference>
<dbReference type="GO" id="GO:0006281">
    <property type="term" value="P:DNA repair"/>
    <property type="evidence" value="ECO:0007669"/>
    <property type="project" value="UniProtKB-KW"/>
</dbReference>
<evidence type="ECO:0000256" key="9">
    <source>
        <dbReference type="ARBA" id="ARBA00023204"/>
    </source>
</evidence>
<dbReference type="Proteomes" id="UP000664781">
    <property type="component" value="Unassembled WGS sequence"/>
</dbReference>
<name>A0A939FI05_9ACTN</name>
<keyword evidence="9" id="KW-0234">DNA repair</keyword>
<evidence type="ECO:0000256" key="3">
    <source>
        <dbReference type="ARBA" id="ARBA00022485"/>
    </source>
</evidence>
<evidence type="ECO:0000256" key="5">
    <source>
        <dbReference type="ARBA" id="ARBA00022763"/>
    </source>
</evidence>
<dbReference type="GO" id="GO:0046872">
    <property type="term" value="F:metal ion binding"/>
    <property type="evidence" value="ECO:0007669"/>
    <property type="project" value="UniProtKB-KW"/>
</dbReference>
<dbReference type="InterPro" id="IPR051536">
    <property type="entry name" value="UDG_Type-4/5"/>
</dbReference>
<dbReference type="InterPro" id="IPR005273">
    <property type="entry name" value="Ura-DNA_glyco_family4"/>
</dbReference>
<dbReference type="Gene3D" id="3.40.470.10">
    <property type="entry name" value="Uracil-DNA glycosylase-like domain"/>
    <property type="match status" value="1"/>
</dbReference>
<accession>A0A939FI05</accession>
<evidence type="ECO:0000256" key="7">
    <source>
        <dbReference type="ARBA" id="ARBA00023004"/>
    </source>
</evidence>
<dbReference type="SMART" id="SM00987">
    <property type="entry name" value="UreE_C"/>
    <property type="match status" value="1"/>
</dbReference>
<dbReference type="SMART" id="SM00986">
    <property type="entry name" value="UDG"/>
    <property type="match status" value="1"/>
</dbReference>
<evidence type="ECO:0000256" key="6">
    <source>
        <dbReference type="ARBA" id="ARBA00022801"/>
    </source>
</evidence>
<proteinExistence type="inferred from homology"/>
<keyword evidence="5" id="KW-0227">DNA damage</keyword>
<protein>
    <recommendedName>
        <fullName evidence="2">Type-4 uracil-DNA glycosylase</fullName>
    </recommendedName>
</protein>
<keyword evidence="7" id="KW-0408">Iron</keyword>
<feature type="domain" description="Uracil-DNA glycosylase-like" evidence="10">
    <location>
        <begin position="52"/>
        <end position="228"/>
    </location>
</feature>
<keyword evidence="8" id="KW-0411">Iron-sulfur</keyword>
<dbReference type="SUPFAM" id="SSF52141">
    <property type="entry name" value="Uracil-DNA glycosylase-like"/>
    <property type="match status" value="1"/>
</dbReference>
<evidence type="ECO:0000256" key="2">
    <source>
        <dbReference type="ARBA" id="ARBA00019403"/>
    </source>
</evidence>
<evidence type="ECO:0000256" key="4">
    <source>
        <dbReference type="ARBA" id="ARBA00022723"/>
    </source>
</evidence>
<keyword evidence="4" id="KW-0479">Metal-binding</keyword>
<dbReference type="RefSeq" id="WP_086568605.1">
    <property type="nucleotide sequence ID" value="NZ_JAFMOF010000001.1"/>
</dbReference>
<comment type="caution">
    <text evidence="11">The sequence shown here is derived from an EMBL/GenBank/DDBJ whole genome shotgun (WGS) entry which is preliminary data.</text>
</comment>
<dbReference type="GO" id="GO:0051539">
    <property type="term" value="F:4 iron, 4 sulfur cluster binding"/>
    <property type="evidence" value="ECO:0007669"/>
    <property type="project" value="UniProtKB-KW"/>
</dbReference>
<keyword evidence="12" id="KW-1185">Reference proteome</keyword>
<evidence type="ECO:0000313" key="11">
    <source>
        <dbReference type="EMBL" id="MBO0651429.1"/>
    </source>
</evidence>
<dbReference type="Pfam" id="PF03167">
    <property type="entry name" value="UDG"/>
    <property type="match status" value="1"/>
</dbReference>
<evidence type="ECO:0000256" key="8">
    <source>
        <dbReference type="ARBA" id="ARBA00023014"/>
    </source>
</evidence>
<dbReference type="EMBL" id="JAFMOF010000001">
    <property type="protein sequence ID" value="MBO0651429.1"/>
    <property type="molecule type" value="Genomic_DNA"/>
</dbReference>
<organism evidence="11 12">
    <name type="scientific">Streptomyces triculaminicus</name>
    <dbReference type="NCBI Taxonomy" id="2816232"/>
    <lineage>
        <taxon>Bacteria</taxon>
        <taxon>Bacillati</taxon>
        <taxon>Actinomycetota</taxon>
        <taxon>Actinomycetes</taxon>
        <taxon>Kitasatosporales</taxon>
        <taxon>Streptomycetaceae</taxon>
        <taxon>Streptomyces</taxon>
    </lineage>
</organism>
<dbReference type="GO" id="GO:0097506">
    <property type="term" value="F:deaminated base DNA N-glycosylase activity"/>
    <property type="evidence" value="ECO:0007669"/>
    <property type="project" value="UniProtKB-ARBA"/>
</dbReference>
<reference evidence="11" key="1">
    <citation type="submission" date="2021-03" db="EMBL/GenBank/DDBJ databases">
        <title>Streptomyces strains.</title>
        <authorList>
            <person name="Lund M.B."/>
            <person name="Toerring T."/>
        </authorList>
    </citation>
    <scope>NUCLEOTIDE SEQUENCE</scope>
    <source>
        <strain evidence="11">JCM 4242</strain>
    </source>
</reference>
<evidence type="ECO:0000259" key="10">
    <source>
        <dbReference type="SMART" id="SM00986"/>
    </source>
</evidence>
<keyword evidence="6" id="KW-0378">Hydrolase</keyword>
<keyword evidence="3" id="KW-0004">4Fe-4S</keyword>
<dbReference type="AlphaFoldDB" id="A0A939FI05"/>
<comment type="similarity">
    <text evidence="1">Belongs to the uracil-DNA glycosylase (UDG) superfamily. Type 4 (UDGa) family.</text>
</comment>
<dbReference type="InterPro" id="IPR005122">
    <property type="entry name" value="Uracil-DNA_glycosylase-like"/>
</dbReference>
<dbReference type="InterPro" id="IPR036895">
    <property type="entry name" value="Uracil-DNA_glycosylase-like_sf"/>
</dbReference>
<dbReference type="CDD" id="cd10030">
    <property type="entry name" value="UDG-F4_TTUDGA_SPO1dp_like"/>
    <property type="match status" value="1"/>
</dbReference>